<gene>
    <name evidence="1" type="ORF">MPRM_04310</name>
</gene>
<evidence type="ECO:0000313" key="1">
    <source>
        <dbReference type="EMBL" id="BBZ43150.1"/>
    </source>
</evidence>
<accession>A0A7I7YMV5</accession>
<dbReference type="Proteomes" id="UP000467105">
    <property type="component" value="Chromosome"/>
</dbReference>
<dbReference type="AlphaFoldDB" id="A0A7I7YMV5"/>
<dbReference type="EMBL" id="AP022614">
    <property type="protein sequence ID" value="BBZ43150.1"/>
    <property type="molecule type" value="Genomic_DNA"/>
</dbReference>
<organism evidence="1 2">
    <name type="scientific">Mycobacterium parmense</name>
    <dbReference type="NCBI Taxonomy" id="185642"/>
    <lineage>
        <taxon>Bacteria</taxon>
        <taxon>Bacillati</taxon>
        <taxon>Actinomycetota</taxon>
        <taxon>Actinomycetes</taxon>
        <taxon>Mycobacteriales</taxon>
        <taxon>Mycobacteriaceae</taxon>
        <taxon>Mycobacterium</taxon>
        <taxon>Mycobacterium simiae complex</taxon>
    </lineage>
</organism>
<sequence>MIQRRYHDLTNGTCVIVETNTMTVSGPGVTWRSDAEPATELPTADDGTVKLADVNAQLRPAEWCTSRA</sequence>
<name>A0A7I7YMV5_9MYCO</name>
<proteinExistence type="predicted"/>
<keyword evidence="2" id="KW-1185">Reference proteome</keyword>
<evidence type="ECO:0000313" key="2">
    <source>
        <dbReference type="Proteomes" id="UP000467105"/>
    </source>
</evidence>
<reference evidence="1 2" key="1">
    <citation type="journal article" date="2019" name="Emerg. Microbes Infect.">
        <title>Comprehensive subspecies identification of 175 nontuberculous mycobacteria species based on 7547 genomic profiles.</title>
        <authorList>
            <person name="Matsumoto Y."/>
            <person name="Kinjo T."/>
            <person name="Motooka D."/>
            <person name="Nabeya D."/>
            <person name="Jung N."/>
            <person name="Uechi K."/>
            <person name="Horii T."/>
            <person name="Iida T."/>
            <person name="Fujita J."/>
            <person name="Nakamura S."/>
        </authorList>
    </citation>
    <scope>NUCLEOTIDE SEQUENCE [LARGE SCALE GENOMIC DNA]</scope>
    <source>
        <strain evidence="1 2">JCM 14742</strain>
    </source>
</reference>
<protein>
    <submittedName>
        <fullName evidence="1">Uncharacterized protein</fullName>
    </submittedName>
</protein>